<dbReference type="RefSeq" id="WP_144869240.1">
    <property type="nucleotide sequence ID" value="NZ_LR213867.1"/>
</dbReference>
<dbReference type="Gene3D" id="1.10.760.10">
    <property type="entry name" value="Cytochrome c-like domain"/>
    <property type="match status" value="1"/>
</dbReference>
<dbReference type="EMBL" id="CAACVJ010000016">
    <property type="protein sequence ID" value="VEP11646.1"/>
    <property type="molecule type" value="Genomic_DNA"/>
</dbReference>
<keyword evidence="7 9" id="KW-0408">Iron</keyword>
<evidence type="ECO:0000256" key="5">
    <source>
        <dbReference type="ARBA" id="ARBA00022723"/>
    </source>
</evidence>
<dbReference type="PROSITE" id="PS51007">
    <property type="entry name" value="CYTC"/>
    <property type="match status" value="1"/>
</dbReference>
<keyword evidence="4 9" id="KW-0349">Heme</keyword>
<organism evidence="12 13">
    <name type="scientific">Hyella patelloides LEGE 07179</name>
    <dbReference type="NCBI Taxonomy" id="945734"/>
    <lineage>
        <taxon>Bacteria</taxon>
        <taxon>Bacillati</taxon>
        <taxon>Cyanobacteriota</taxon>
        <taxon>Cyanophyceae</taxon>
        <taxon>Pleurocapsales</taxon>
        <taxon>Hyellaceae</taxon>
        <taxon>Hyella</taxon>
    </lineage>
</organism>
<name>A0A563VJK5_9CYAN</name>
<evidence type="ECO:0000259" key="11">
    <source>
        <dbReference type="PROSITE" id="PS51007"/>
    </source>
</evidence>
<evidence type="ECO:0000256" key="8">
    <source>
        <dbReference type="ARBA" id="ARBA00023078"/>
    </source>
</evidence>
<dbReference type="InterPro" id="IPR023655">
    <property type="entry name" value="Cyt_C6"/>
</dbReference>
<dbReference type="Proteomes" id="UP000320055">
    <property type="component" value="Unassembled WGS sequence"/>
</dbReference>
<comment type="subcellular location">
    <subcellularLocation>
        <location evidence="1">Cellular thylakoid lumen</location>
    </subcellularLocation>
</comment>
<accession>A0A563VJK5</accession>
<dbReference type="GO" id="GO:0020037">
    <property type="term" value="F:heme binding"/>
    <property type="evidence" value="ECO:0007669"/>
    <property type="project" value="InterPro"/>
</dbReference>
<keyword evidence="5 9" id="KW-0479">Metal-binding</keyword>
<evidence type="ECO:0000256" key="9">
    <source>
        <dbReference type="PROSITE-ProRule" id="PRU00433"/>
    </source>
</evidence>
<dbReference type="SUPFAM" id="SSF46626">
    <property type="entry name" value="Cytochrome c"/>
    <property type="match status" value="1"/>
</dbReference>
<evidence type="ECO:0000256" key="10">
    <source>
        <dbReference type="SAM" id="SignalP"/>
    </source>
</evidence>
<dbReference type="OrthoDB" id="5570429at2"/>
<keyword evidence="10" id="KW-0732">Signal</keyword>
<proteinExistence type="inferred from homology"/>
<dbReference type="PANTHER" id="PTHR34688:SF2">
    <property type="entry name" value="CYTOCHROME C6, CHLOROPLASTIC"/>
    <property type="match status" value="1"/>
</dbReference>
<feature type="chain" id="PRO_5021861158" evidence="10">
    <location>
        <begin position="26"/>
        <end position="109"/>
    </location>
</feature>
<dbReference type="GO" id="GO:0009055">
    <property type="term" value="F:electron transfer activity"/>
    <property type="evidence" value="ECO:0007669"/>
    <property type="project" value="InterPro"/>
</dbReference>
<keyword evidence="6" id="KW-0249">Electron transport</keyword>
<dbReference type="PRINTS" id="PR00605">
    <property type="entry name" value="CYTCHROMECIC"/>
</dbReference>
<keyword evidence="8" id="KW-0793">Thylakoid</keyword>
<comment type="similarity">
    <text evidence="2">Belongs to the cytochrome c family. PetJ subfamily.</text>
</comment>
<dbReference type="PANTHER" id="PTHR34688">
    <property type="entry name" value="CYTOCHROME C6, CHLOROPLASTIC"/>
    <property type="match status" value="1"/>
</dbReference>
<keyword evidence="13" id="KW-1185">Reference proteome</keyword>
<dbReference type="Pfam" id="PF13442">
    <property type="entry name" value="Cytochrome_CBB3"/>
    <property type="match status" value="1"/>
</dbReference>
<evidence type="ECO:0000313" key="12">
    <source>
        <dbReference type="EMBL" id="VEP11646.1"/>
    </source>
</evidence>
<evidence type="ECO:0000256" key="6">
    <source>
        <dbReference type="ARBA" id="ARBA00022982"/>
    </source>
</evidence>
<feature type="signal peptide" evidence="10">
    <location>
        <begin position="1"/>
        <end position="25"/>
    </location>
</feature>
<dbReference type="GO" id="GO:0031979">
    <property type="term" value="C:plasma membrane-derived thylakoid lumen"/>
    <property type="evidence" value="ECO:0007669"/>
    <property type="project" value="UniProtKB-SubCell"/>
</dbReference>
<dbReference type="GO" id="GO:0005506">
    <property type="term" value="F:iron ion binding"/>
    <property type="evidence" value="ECO:0007669"/>
    <property type="project" value="InterPro"/>
</dbReference>
<reference evidence="12 13" key="1">
    <citation type="submission" date="2019-01" db="EMBL/GenBank/DDBJ databases">
        <authorList>
            <person name="Brito A."/>
        </authorList>
    </citation>
    <scope>NUCLEOTIDE SEQUENCE [LARGE SCALE GENOMIC DNA]</scope>
    <source>
        <strain evidence="12">1</strain>
    </source>
</reference>
<evidence type="ECO:0000256" key="7">
    <source>
        <dbReference type="ARBA" id="ARBA00023004"/>
    </source>
</evidence>
<gene>
    <name evidence="12" type="ORF">H1P_1120003</name>
</gene>
<keyword evidence="3" id="KW-0813">Transport</keyword>
<dbReference type="InterPro" id="IPR008168">
    <property type="entry name" value="Cyt_C_IC"/>
</dbReference>
<protein>
    <submittedName>
        <fullName evidence="12">Cytochrome c6-like</fullName>
    </submittedName>
</protein>
<feature type="domain" description="Cytochrome c" evidence="11">
    <location>
        <begin position="24"/>
        <end position="104"/>
    </location>
</feature>
<evidence type="ECO:0000256" key="2">
    <source>
        <dbReference type="ARBA" id="ARBA00009650"/>
    </source>
</evidence>
<dbReference type="AlphaFoldDB" id="A0A563VJK5"/>
<evidence type="ECO:0000256" key="1">
    <source>
        <dbReference type="ARBA" id="ARBA00004518"/>
    </source>
</evidence>
<sequence>MLKNIFCVFLIAIALFLVNTSPVLADIQGEQIFTANCAGCHPKGGNIIRRGKNLKARALKRNQLDSQDAIVSLVTNGKGIMSAYGDRLTAEEIAAVSNYVLEQAANNWR</sequence>
<dbReference type="InterPro" id="IPR036909">
    <property type="entry name" value="Cyt_c-like_dom_sf"/>
</dbReference>
<evidence type="ECO:0000313" key="13">
    <source>
        <dbReference type="Proteomes" id="UP000320055"/>
    </source>
</evidence>
<evidence type="ECO:0000256" key="4">
    <source>
        <dbReference type="ARBA" id="ARBA00022617"/>
    </source>
</evidence>
<dbReference type="InterPro" id="IPR009056">
    <property type="entry name" value="Cyt_c-like_dom"/>
</dbReference>
<evidence type="ECO:0000256" key="3">
    <source>
        <dbReference type="ARBA" id="ARBA00022448"/>
    </source>
</evidence>